<evidence type="ECO:0000313" key="1">
    <source>
        <dbReference type="EMBL" id="MBB5808087.1"/>
    </source>
</evidence>
<protein>
    <submittedName>
        <fullName evidence="1">Uncharacterized protein</fullName>
    </submittedName>
</protein>
<proteinExistence type="predicted"/>
<keyword evidence="2" id="KW-1185">Reference proteome</keyword>
<reference evidence="1 2" key="1">
    <citation type="submission" date="2020-08" db="EMBL/GenBank/DDBJ databases">
        <title>Sequencing the genomes of 1000 actinobacteria strains.</title>
        <authorList>
            <person name="Klenk H.-P."/>
        </authorList>
    </citation>
    <scope>NUCLEOTIDE SEQUENCE [LARGE SCALE GENOMIC DNA]</scope>
    <source>
        <strain evidence="1 2">DSM 45486</strain>
    </source>
</reference>
<evidence type="ECO:0000313" key="2">
    <source>
        <dbReference type="Proteomes" id="UP000552097"/>
    </source>
</evidence>
<sequence length="113" mass="11647">MTEPVLLTIAASLASRAVAGLYELVRAKFADDPVATAALTAAEGAPEDSPQVKALGEVLERTVEADPEFGAALRGHTTVTQTGRVNNQISGSLGSKVVQVVQAGDIKGDITFK</sequence>
<dbReference type="RefSeq" id="WP_184928044.1">
    <property type="nucleotide sequence ID" value="NZ_JACHMO010000001.1"/>
</dbReference>
<name>A0A7W9HTB4_9PSEU</name>
<accession>A0A7W9HTB4</accession>
<dbReference type="AlphaFoldDB" id="A0A7W9HTB4"/>
<dbReference type="EMBL" id="JACHMO010000001">
    <property type="protein sequence ID" value="MBB5808087.1"/>
    <property type="molecule type" value="Genomic_DNA"/>
</dbReference>
<organism evidence="1 2">
    <name type="scientific">Saccharothrix ecbatanensis</name>
    <dbReference type="NCBI Taxonomy" id="1105145"/>
    <lineage>
        <taxon>Bacteria</taxon>
        <taxon>Bacillati</taxon>
        <taxon>Actinomycetota</taxon>
        <taxon>Actinomycetes</taxon>
        <taxon>Pseudonocardiales</taxon>
        <taxon>Pseudonocardiaceae</taxon>
        <taxon>Saccharothrix</taxon>
    </lineage>
</organism>
<comment type="caution">
    <text evidence="1">The sequence shown here is derived from an EMBL/GenBank/DDBJ whole genome shotgun (WGS) entry which is preliminary data.</text>
</comment>
<gene>
    <name evidence="1" type="ORF">F4560_007855</name>
</gene>
<dbReference type="Proteomes" id="UP000552097">
    <property type="component" value="Unassembled WGS sequence"/>
</dbReference>